<dbReference type="EMBL" id="JAAXPE010000057">
    <property type="protein sequence ID" value="NKY89708.1"/>
    <property type="molecule type" value="Genomic_DNA"/>
</dbReference>
<sequence length="65" mass="7614">MSPDPLRQRTFVHADGKLAEFMCQVHLLELTSERAEELRHIHRTHHPDECVVHLEAAYLLLIEDD</sequence>
<evidence type="ECO:0000313" key="2">
    <source>
        <dbReference type="Proteomes" id="UP000523447"/>
    </source>
</evidence>
<dbReference type="Proteomes" id="UP000523447">
    <property type="component" value="Unassembled WGS sequence"/>
</dbReference>
<gene>
    <name evidence="1" type="ORF">HGA07_29480</name>
</gene>
<comment type="caution">
    <text evidence="1">The sequence shown here is derived from an EMBL/GenBank/DDBJ whole genome shotgun (WGS) entry which is preliminary data.</text>
</comment>
<dbReference type="AlphaFoldDB" id="A0A7X6RLF5"/>
<reference evidence="1 2" key="1">
    <citation type="submission" date="2020-04" db="EMBL/GenBank/DDBJ databases">
        <title>MicrobeNet Type strains.</title>
        <authorList>
            <person name="Nicholson A.C."/>
        </authorList>
    </citation>
    <scope>NUCLEOTIDE SEQUENCE [LARGE SCALE GENOMIC DNA]</scope>
    <source>
        <strain evidence="1 2">DSM 44445</strain>
    </source>
</reference>
<keyword evidence="2" id="KW-1185">Reference proteome</keyword>
<evidence type="ECO:0000313" key="1">
    <source>
        <dbReference type="EMBL" id="NKY89708.1"/>
    </source>
</evidence>
<accession>A0A7X6RLF5</accession>
<organism evidence="1 2">
    <name type="scientific">Nocardia veterana</name>
    <dbReference type="NCBI Taxonomy" id="132249"/>
    <lineage>
        <taxon>Bacteria</taxon>
        <taxon>Bacillati</taxon>
        <taxon>Actinomycetota</taxon>
        <taxon>Actinomycetes</taxon>
        <taxon>Mycobacteriales</taxon>
        <taxon>Nocardiaceae</taxon>
        <taxon>Nocardia</taxon>
    </lineage>
</organism>
<name>A0A7X6RLF5_9NOCA</name>
<proteinExistence type="predicted"/>
<protein>
    <submittedName>
        <fullName evidence="1">Uncharacterized protein</fullName>
    </submittedName>
</protein>